<sequence length="92" mass="10688">MDVLERGKVNTCLCSKLLSTVPNNNRVSPMTPPHHRSLVSICTRSRNPYPFPSPYTTHTKRKRKEKQNKTKKIIKKNAFSLEEEPRRTGRVQ</sequence>
<feature type="compositionally biased region" description="Basic residues" evidence="1">
    <location>
        <begin position="58"/>
        <end position="75"/>
    </location>
</feature>
<dbReference type="Gramene" id="ORUFI03G04050.2">
    <property type="protein sequence ID" value="ORUFI03G04050.2"/>
    <property type="gene ID" value="ORUFI03G04050"/>
</dbReference>
<keyword evidence="3" id="KW-1185">Reference proteome</keyword>
<dbReference type="Proteomes" id="UP000008022">
    <property type="component" value="Unassembled WGS sequence"/>
</dbReference>
<protein>
    <submittedName>
        <fullName evidence="2">Uncharacterized protein</fullName>
    </submittedName>
</protein>
<dbReference type="HOGENOM" id="CLU_2417123_0_0_1"/>
<dbReference type="AlphaFoldDB" id="A0A0E0NPX5"/>
<name>A0A0E0NPX5_ORYRU</name>
<dbReference type="EnsemblPlants" id="ORUFI03G04050.2">
    <property type="protein sequence ID" value="ORUFI03G04050.2"/>
    <property type="gene ID" value="ORUFI03G04050"/>
</dbReference>
<feature type="region of interest" description="Disordered" evidence="1">
    <location>
        <begin position="44"/>
        <end position="92"/>
    </location>
</feature>
<evidence type="ECO:0000313" key="2">
    <source>
        <dbReference type="EnsemblPlants" id="ORUFI03G04050.2"/>
    </source>
</evidence>
<evidence type="ECO:0000256" key="1">
    <source>
        <dbReference type="SAM" id="MobiDB-lite"/>
    </source>
</evidence>
<organism evidence="2 3">
    <name type="scientific">Oryza rufipogon</name>
    <name type="common">Brownbeard rice</name>
    <name type="synonym">Asian wild rice</name>
    <dbReference type="NCBI Taxonomy" id="4529"/>
    <lineage>
        <taxon>Eukaryota</taxon>
        <taxon>Viridiplantae</taxon>
        <taxon>Streptophyta</taxon>
        <taxon>Embryophyta</taxon>
        <taxon>Tracheophyta</taxon>
        <taxon>Spermatophyta</taxon>
        <taxon>Magnoliopsida</taxon>
        <taxon>Liliopsida</taxon>
        <taxon>Poales</taxon>
        <taxon>Poaceae</taxon>
        <taxon>BOP clade</taxon>
        <taxon>Oryzoideae</taxon>
        <taxon>Oryzeae</taxon>
        <taxon>Oryzinae</taxon>
        <taxon>Oryza</taxon>
    </lineage>
</organism>
<accession>A0A0E0NPX5</accession>
<evidence type="ECO:0000313" key="3">
    <source>
        <dbReference type="Proteomes" id="UP000008022"/>
    </source>
</evidence>
<proteinExistence type="predicted"/>
<reference evidence="2" key="2">
    <citation type="submission" date="2015-06" db="UniProtKB">
        <authorList>
            <consortium name="EnsemblPlants"/>
        </authorList>
    </citation>
    <scope>IDENTIFICATION</scope>
</reference>
<feature type="compositionally biased region" description="Basic and acidic residues" evidence="1">
    <location>
        <begin position="83"/>
        <end position="92"/>
    </location>
</feature>
<reference evidence="3" key="1">
    <citation type="submission" date="2013-06" db="EMBL/GenBank/DDBJ databases">
        <authorList>
            <person name="Zhao Q."/>
        </authorList>
    </citation>
    <scope>NUCLEOTIDE SEQUENCE</scope>
    <source>
        <strain evidence="3">cv. W1943</strain>
    </source>
</reference>